<feature type="region of interest" description="Disordered" evidence="1">
    <location>
        <begin position="29"/>
        <end position="77"/>
    </location>
</feature>
<evidence type="ECO:0008006" key="5">
    <source>
        <dbReference type="Google" id="ProtNLM"/>
    </source>
</evidence>
<dbReference type="Gene3D" id="3.30.1150.10">
    <property type="match status" value="1"/>
</dbReference>
<dbReference type="Proteomes" id="UP000594015">
    <property type="component" value="Chromosome"/>
</dbReference>
<dbReference type="KEGG" id="barh:WN72_43925"/>
<organism evidence="3 4">
    <name type="scientific">Bradyrhizobium arachidis</name>
    <dbReference type="NCBI Taxonomy" id="858423"/>
    <lineage>
        <taxon>Bacteria</taxon>
        <taxon>Pseudomonadati</taxon>
        <taxon>Pseudomonadota</taxon>
        <taxon>Alphaproteobacteria</taxon>
        <taxon>Hyphomicrobiales</taxon>
        <taxon>Nitrobacteraceae</taxon>
        <taxon>Bradyrhizobium</taxon>
    </lineage>
</organism>
<accession>A0AAE7TKT7</accession>
<evidence type="ECO:0000313" key="4">
    <source>
        <dbReference type="Proteomes" id="UP000594015"/>
    </source>
</evidence>
<evidence type="ECO:0000256" key="2">
    <source>
        <dbReference type="SAM" id="SignalP"/>
    </source>
</evidence>
<proteinExistence type="predicted"/>
<reference evidence="3 4" key="1">
    <citation type="submission" date="2018-06" db="EMBL/GenBank/DDBJ databases">
        <title>Comparative genomics of Bradyrhizobium nodulating Arachidis hypogaea.</title>
        <authorList>
            <person name="Li Y."/>
        </authorList>
    </citation>
    <scope>NUCLEOTIDE SEQUENCE [LARGE SCALE GENOMIC DNA]</scope>
    <source>
        <strain evidence="3 4">CCBAU 051107</strain>
    </source>
</reference>
<gene>
    <name evidence="3" type="ORF">WN72_43925</name>
</gene>
<dbReference type="SUPFAM" id="SSF74653">
    <property type="entry name" value="TolA/TonB C-terminal domain"/>
    <property type="match status" value="1"/>
</dbReference>
<name>A0AAE7TKT7_9BRAD</name>
<protein>
    <recommendedName>
        <fullName evidence="5">TonB C terminal</fullName>
    </recommendedName>
</protein>
<feature type="compositionally biased region" description="Basic and acidic residues" evidence="1">
    <location>
        <begin position="51"/>
        <end position="60"/>
    </location>
</feature>
<feature type="signal peptide" evidence="2">
    <location>
        <begin position="1"/>
        <end position="29"/>
    </location>
</feature>
<keyword evidence="2" id="KW-0732">Signal</keyword>
<evidence type="ECO:0000256" key="1">
    <source>
        <dbReference type="SAM" id="MobiDB-lite"/>
    </source>
</evidence>
<dbReference type="EMBL" id="CP030050">
    <property type="protein sequence ID" value="QOZ72473.1"/>
    <property type="molecule type" value="Genomic_DNA"/>
</dbReference>
<dbReference type="AlphaFoldDB" id="A0AAE7TKT7"/>
<sequence length="173" mass="18591">MLAEGSSRRRRILLLALALLALREPASLAQNAGQPGTDDDMPSPPAIGMPHADEPSRPPLDEPPPLNLGGSDNPARSGVLGTRWAAYARAVQAALETATRENARTRDKPFDVQCEMWIDSKGHVTRVQLAKPSGDADIDAAFRNEILPRLTLPAPASDMPMPVKGHITARVPR</sequence>
<dbReference type="Pfam" id="PF13103">
    <property type="entry name" value="TonB_2"/>
    <property type="match status" value="1"/>
</dbReference>
<evidence type="ECO:0000313" key="3">
    <source>
        <dbReference type="EMBL" id="QOZ72473.1"/>
    </source>
</evidence>
<dbReference type="RefSeq" id="WP_092215586.1">
    <property type="nucleotide sequence ID" value="NZ_CP030050.1"/>
</dbReference>
<feature type="chain" id="PRO_5042165822" description="TonB C terminal" evidence="2">
    <location>
        <begin position="30"/>
        <end position="173"/>
    </location>
</feature>